<evidence type="ECO:0000313" key="3">
    <source>
        <dbReference type="Proteomes" id="UP000290870"/>
    </source>
</evidence>
<dbReference type="PANTHER" id="PTHR46211:SF1">
    <property type="entry name" value="GLYCEROPHOSPHODIESTER PHOSPHODIESTERASE, CYTOPLASMIC"/>
    <property type="match status" value="1"/>
</dbReference>
<dbReference type="EMBL" id="PDJZ01000023">
    <property type="protein sequence ID" value="RXJ82877.1"/>
    <property type="molecule type" value="Genomic_DNA"/>
</dbReference>
<sequence>MGKKMNKSQIKLIAHRGLHKNKEIPENSLLAFKKAIEKNYSIELDINITKDNQIVVFHDEDLKRVCNIDKKIEELDYSFLENLTLLGTKEKIPLLKEVLFLVDSLDSQKDISLIIEIKKHKNIGVLEKLLIEILDSYEIEYFICSFQTDILSWFRKNRKDLKIGLIFEKLPKRFEKYENLIFLYKYLKIKPDFVSLDYKLFENKIFYFCKNKDLEILIWTIRKNKQYDKIYTKISGVIFENITL</sequence>
<comment type="caution">
    <text evidence="2">The sequence shown here is derived from an EMBL/GenBank/DDBJ whole genome shotgun (WGS) entry which is preliminary data.</text>
</comment>
<evidence type="ECO:0000259" key="1">
    <source>
        <dbReference type="PROSITE" id="PS51704"/>
    </source>
</evidence>
<dbReference type="Proteomes" id="UP000290870">
    <property type="component" value="Unassembled WGS sequence"/>
</dbReference>
<feature type="domain" description="GP-PDE" evidence="1">
    <location>
        <begin position="10"/>
        <end position="244"/>
    </location>
</feature>
<dbReference type="Gene3D" id="3.20.20.190">
    <property type="entry name" value="Phosphatidylinositol (PI) phosphodiesterase"/>
    <property type="match status" value="1"/>
</dbReference>
<dbReference type="PROSITE" id="PS51704">
    <property type="entry name" value="GP_PDE"/>
    <property type="match status" value="1"/>
</dbReference>
<proteinExistence type="predicted"/>
<dbReference type="AlphaFoldDB" id="A0A4Q0Z9Q1"/>
<reference evidence="2 3" key="1">
    <citation type="submission" date="2017-10" db="EMBL/GenBank/DDBJ databases">
        <title>Genomics of the genus Arcobacter.</title>
        <authorList>
            <person name="Perez-Cataluna A."/>
            <person name="Figueras M.J."/>
        </authorList>
    </citation>
    <scope>NUCLEOTIDE SEQUENCE [LARGE SCALE GENOMIC DNA]</scope>
    <source>
        <strain evidence="2 3">F26</strain>
    </source>
</reference>
<organism evidence="2 3">
    <name type="scientific">Arcobacter cloacae</name>
    <dbReference type="NCBI Taxonomy" id="1054034"/>
    <lineage>
        <taxon>Bacteria</taxon>
        <taxon>Pseudomonadati</taxon>
        <taxon>Campylobacterota</taxon>
        <taxon>Epsilonproteobacteria</taxon>
        <taxon>Campylobacterales</taxon>
        <taxon>Arcobacteraceae</taxon>
        <taxon>Arcobacter</taxon>
    </lineage>
</organism>
<dbReference type="Pfam" id="PF03009">
    <property type="entry name" value="GDPD"/>
    <property type="match status" value="1"/>
</dbReference>
<dbReference type="InterPro" id="IPR017946">
    <property type="entry name" value="PLC-like_Pdiesterase_TIM-brl"/>
</dbReference>
<dbReference type="GO" id="GO:0006629">
    <property type="term" value="P:lipid metabolic process"/>
    <property type="evidence" value="ECO:0007669"/>
    <property type="project" value="InterPro"/>
</dbReference>
<accession>A0A4Q0Z9Q1</accession>
<dbReference type="SUPFAM" id="SSF51695">
    <property type="entry name" value="PLC-like phosphodiesterases"/>
    <property type="match status" value="1"/>
</dbReference>
<dbReference type="InterPro" id="IPR030395">
    <property type="entry name" value="GP_PDE_dom"/>
</dbReference>
<dbReference type="OrthoDB" id="9787897at2"/>
<dbReference type="PANTHER" id="PTHR46211">
    <property type="entry name" value="GLYCEROPHOSPHORYL DIESTER PHOSPHODIESTERASE"/>
    <property type="match status" value="1"/>
</dbReference>
<evidence type="ECO:0000313" key="2">
    <source>
        <dbReference type="EMBL" id="RXJ82877.1"/>
    </source>
</evidence>
<dbReference type="GO" id="GO:0008081">
    <property type="term" value="F:phosphoric diester hydrolase activity"/>
    <property type="evidence" value="ECO:0007669"/>
    <property type="project" value="InterPro"/>
</dbReference>
<name>A0A4Q0Z9Q1_9BACT</name>
<gene>
    <name evidence="2" type="ORF">CRU90_12245</name>
</gene>
<protein>
    <submittedName>
        <fullName evidence="2">Glycerophosphodiester phosphodiesterase</fullName>
    </submittedName>
</protein>